<evidence type="ECO:0000313" key="3">
    <source>
        <dbReference type="EnsemblPlants" id="OPUNC03G10560.1"/>
    </source>
</evidence>
<keyword evidence="4" id="KW-1185">Reference proteome</keyword>
<feature type="chain" id="PRO_5002365063" description="DUF3778 domain-containing protein" evidence="1">
    <location>
        <begin position="24"/>
        <end position="218"/>
    </location>
</feature>
<keyword evidence="1" id="KW-0732">Signal</keyword>
<evidence type="ECO:0000256" key="1">
    <source>
        <dbReference type="SAM" id="SignalP"/>
    </source>
</evidence>
<reference evidence="3" key="1">
    <citation type="submission" date="2015-04" db="UniProtKB">
        <authorList>
            <consortium name="EnsemblPlants"/>
        </authorList>
    </citation>
    <scope>IDENTIFICATION</scope>
</reference>
<dbReference type="AlphaFoldDB" id="A0A0E0KBF0"/>
<dbReference type="HOGENOM" id="CLU_1268687_0_0_1"/>
<reference evidence="3" key="2">
    <citation type="submission" date="2018-05" db="EMBL/GenBank/DDBJ databases">
        <title>OpunRS2 (Oryza punctata Reference Sequence Version 2).</title>
        <authorList>
            <person name="Zhang J."/>
            <person name="Kudrna D."/>
            <person name="Lee S."/>
            <person name="Talag J."/>
            <person name="Welchert J."/>
            <person name="Wing R.A."/>
        </authorList>
    </citation>
    <scope>NUCLEOTIDE SEQUENCE [LARGE SCALE GENOMIC DNA]</scope>
</reference>
<feature type="domain" description="DUF3778" evidence="2">
    <location>
        <begin position="126"/>
        <end position="186"/>
    </location>
</feature>
<dbReference type="Gramene" id="OPUNC03G10560.1">
    <property type="protein sequence ID" value="OPUNC03G10560.1"/>
    <property type="gene ID" value="OPUNC03G10560"/>
</dbReference>
<accession>A0A0E0KBF0</accession>
<proteinExistence type="predicted"/>
<dbReference type="Proteomes" id="UP000026962">
    <property type="component" value="Chromosome 3"/>
</dbReference>
<organism evidence="3">
    <name type="scientific">Oryza punctata</name>
    <name type="common">Red rice</name>
    <dbReference type="NCBI Taxonomy" id="4537"/>
    <lineage>
        <taxon>Eukaryota</taxon>
        <taxon>Viridiplantae</taxon>
        <taxon>Streptophyta</taxon>
        <taxon>Embryophyta</taxon>
        <taxon>Tracheophyta</taxon>
        <taxon>Spermatophyta</taxon>
        <taxon>Magnoliopsida</taxon>
        <taxon>Liliopsida</taxon>
        <taxon>Poales</taxon>
        <taxon>Poaceae</taxon>
        <taxon>BOP clade</taxon>
        <taxon>Oryzoideae</taxon>
        <taxon>Oryzeae</taxon>
        <taxon>Oryzinae</taxon>
        <taxon>Oryza</taxon>
    </lineage>
</organism>
<evidence type="ECO:0000259" key="2">
    <source>
        <dbReference type="Pfam" id="PF12620"/>
    </source>
</evidence>
<dbReference type="InterPro" id="IPR022256">
    <property type="entry name" value="DUF3778"/>
</dbReference>
<dbReference type="EnsemblPlants" id="OPUNC03G10560.1">
    <property type="protein sequence ID" value="OPUNC03G10560.1"/>
    <property type="gene ID" value="OPUNC03G10560"/>
</dbReference>
<name>A0A0E0KBF0_ORYPU</name>
<protein>
    <recommendedName>
        <fullName evidence="2">DUF3778 domain-containing protein</fullName>
    </recommendedName>
</protein>
<feature type="signal peptide" evidence="1">
    <location>
        <begin position="1"/>
        <end position="23"/>
    </location>
</feature>
<dbReference type="Pfam" id="PF12620">
    <property type="entry name" value="DUF3778"/>
    <property type="match status" value="1"/>
</dbReference>
<sequence>MAAASTPATWFSLFLVGHRRLLGLEVAASVHKGKLAGCTWSGSQKGRTCEAPHASVGLMCRFHGLPSAGYARLMLETYDQGDQACRAMSHRGHLQVISSSISSTMFRLDVTKHKFNFCHPNLTMFEVGWIVETSSKFTCSSNHVEHFVQVERRPPVQLLLTGLQFVLLRFDEELHVKLLLSLVMPKQNLRTQQKTSNCVVPVEAAEGVCRSVKRCAHR</sequence>
<evidence type="ECO:0000313" key="4">
    <source>
        <dbReference type="Proteomes" id="UP000026962"/>
    </source>
</evidence>